<evidence type="ECO:0000256" key="1">
    <source>
        <dbReference type="ARBA" id="ARBA00008144"/>
    </source>
</evidence>
<dbReference type="FunCoup" id="A0A1Y1UTZ5">
    <property type="interactions" value="459"/>
</dbReference>
<dbReference type="Pfam" id="PF16206">
    <property type="entry name" value="Mon2_C"/>
    <property type="match status" value="3"/>
</dbReference>
<keyword evidence="3" id="KW-0653">Protein transport</keyword>
<dbReference type="GO" id="GO:0005794">
    <property type="term" value="C:Golgi apparatus"/>
    <property type="evidence" value="ECO:0007669"/>
    <property type="project" value="UniProtKB-ARBA"/>
</dbReference>
<feature type="region of interest" description="Disordered" evidence="4">
    <location>
        <begin position="750"/>
        <end position="775"/>
    </location>
</feature>
<comment type="similarity">
    <text evidence="1">Belongs to the MON2 family.</text>
</comment>
<organism evidence="8 9">
    <name type="scientific">Kockovaella imperatae</name>
    <dbReference type="NCBI Taxonomy" id="4999"/>
    <lineage>
        <taxon>Eukaryota</taxon>
        <taxon>Fungi</taxon>
        <taxon>Dikarya</taxon>
        <taxon>Basidiomycota</taxon>
        <taxon>Agaricomycotina</taxon>
        <taxon>Tremellomycetes</taxon>
        <taxon>Tremellales</taxon>
        <taxon>Cuniculitremaceae</taxon>
        <taxon>Kockovaella</taxon>
    </lineage>
</organism>
<dbReference type="GO" id="GO:0015031">
    <property type="term" value="P:protein transport"/>
    <property type="evidence" value="ECO:0007669"/>
    <property type="project" value="UniProtKB-KW"/>
</dbReference>
<evidence type="ECO:0000313" key="9">
    <source>
        <dbReference type="Proteomes" id="UP000193218"/>
    </source>
</evidence>
<feature type="compositionally biased region" description="Low complexity" evidence="4">
    <location>
        <begin position="753"/>
        <end position="765"/>
    </location>
</feature>
<feature type="domain" description="Mon2 C-terminal" evidence="6">
    <location>
        <begin position="965"/>
        <end position="1010"/>
    </location>
</feature>
<feature type="domain" description="Mon2/Sec7/BIG1-like HUS" evidence="5">
    <location>
        <begin position="195"/>
        <end position="372"/>
    </location>
</feature>
<keyword evidence="9" id="KW-1185">Reference proteome</keyword>
<feature type="compositionally biased region" description="Low complexity" evidence="4">
    <location>
        <begin position="670"/>
        <end position="681"/>
    </location>
</feature>
<proteinExistence type="inferred from homology"/>
<dbReference type="InParanoid" id="A0A1Y1UTZ5"/>
<dbReference type="SUPFAM" id="SSF48371">
    <property type="entry name" value="ARM repeat"/>
    <property type="match status" value="2"/>
</dbReference>
<dbReference type="GeneID" id="33556282"/>
<sequence>MDHNLLVAELQTLVSESKRRYPEVKEASEAALEILKAKTTGKDTLAAHCDKLLAPVILGCKTKQAKIVGISITALQRLVILRGVATDSLPQVFESLSSVANQAVDIQLKILQTILSILSHDSDVHNEVLGNALLICFKLQDSRVSVVSSTAAASLRQAVMVIFDRIAKDTSTPLLPLTLIGPDSGEVLVTPAGLDAYHIFSDLCLLTARGTGTGSFSLWGKAEDVKPVLLKLSALQRTFGLELIESILSGYESSVKQHPELLQLLSHSLDPLLLQLLGTKPSFPIALRVCRLIFLLIRSFTEQLPLQAEAYLTALNKIGMGEVDAEEGAKRDVVPPWLRGLALEILRGICGDTALLRTIWTNFDQPENGPKIFGKIIASLGRLVNEKPALLGIGSQMHGLGIPHSEAMSTGAGTGSSGGYLDMGIGMVASAASAGITTVGSMMGTGSSGLGPQSAMKLKLIEQHDKVEAPPIPETYIYLLALQSLDVVAEGIYISVGQSNQPEMAVTGMAESAWPALLAALSYCLGTNLSDGLFAEVLSAVQDFTVACGLSNLPTPRDAFISTLGKYAVPPAVVSAMQSYMESGGAGQGGRTTSALSADSLGLGVLGSGSASPPSLSDRNLACLRSTITTARILASTLGDAWHDVLEILQNANFLLVTRKPGKPRRNPTGGSPQMPQSPMMPGTPPDQPDRSDIFGDLDIESIQNAINILFDGTRDMSDEAFRTFVNALQRLSSEMIGFDSEIQSTIDLSDASLPPNSPSMLMSPGGESKRRASGININQSIKSGERSFSLTKLRIVAMINLQRIVNSDPAIGWDPTTQHLLSVARHPSAPTTLRLQASDALDELLLGAIRVGTQSRVQHQVFNVLVKQVDTMPISNIVATDYDVRSAGYSTLNQILESSGHSLEVGWKTIFAMLNDVCKEAPAKRQPSVPYTPNLSLDTGRPSSLKGNANLVRIAFPSLNLICTDFLSSLDRGSMQHCISCLGGFGRQKEDVNIALAAIGLLWNVSDAVQGGSEELKSLWLHLLTELLGLGQDPRLEVRSTAMQTLFRCVELYGSTLPPDMWTDVLGKILFPLLDAATGDEGAILALTSTGNIFNLFLPTFTILDTFTDIYPRLLSRIERAFATEPRQCGTAGLKALERILVATGSDTASSNLEARDFILDATWNCFVNLSDCLEGSEIYTQDNLVALIRVGSQLHDQLTWTDERVARFSQVLRSVMTYDKSPEYRPDTDVMSPLQASITQLICASSHLGSTIVLGDLAEFASLAYIRDEAARVTFVAVSKFSLPKIAEVFQRSAQEQTIFEDGTVESVLGAYAVPIKLKYDCPSANKYGEDGPLWKTAMESVARVLDPIVFTIDTSNLDPGRISGIWSQIIDIFSAVLLADNSNGGDQVSEDESFVLPFLDRLKGTIVPRLATQVPDHLIERYGDVLRRASELYRFDVKTINGGTTAPAVPDVLESTRFWAFDLLWAGVGMSDPGAQGDDAKVAKLVLPSLLRRAEKALRGYVDDAKLRGQMPLGRVRDDELLYILRHLATLKIVPNVVVNSKAHSFGSSTRAHLFHFYPLFLELAFLRSPLPSMWLFPSERSTLYEQQSPTADQANGEFKSSAPGKGDGGVDQSEMQGLDAGDGGELIEVGAREIARRCLELIGQEMGISTV</sequence>
<name>A0A1Y1UTZ5_9TREE</name>
<dbReference type="Pfam" id="PF16213">
    <property type="entry name" value="DCB"/>
    <property type="match status" value="1"/>
</dbReference>
<feature type="domain" description="Mon2/Sec7/BIG1-like dimerisation and cyclophilin-binding" evidence="7">
    <location>
        <begin position="5"/>
        <end position="169"/>
    </location>
</feature>
<dbReference type="InterPro" id="IPR032629">
    <property type="entry name" value="DCB_dom"/>
</dbReference>
<dbReference type="InterPro" id="IPR032691">
    <property type="entry name" value="Mon2/Sec7/BIG1-like_HUS"/>
</dbReference>
<dbReference type="RefSeq" id="XP_021874776.1">
    <property type="nucleotide sequence ID" value="XM_022014474.1"/>
</dbReference>
<evidence type="ECO:0000259" key="5">
    <source>
        <dbReference type="Pfam" id="PF12783"/>
    </source>
</evidence>
<comment type="caution">
    <text evidence="8">The sequence shown here is derived from an EMBL/GenBank/DDBJ whole genome shotgun (WGS) entry which is preliminary data.</text>
</comment>
<evidence type="ECO:0000259" key="7">
    <source>
        <dbReference type="Pfam" id="PF16213"/>
    </source>
</evidence>
<dbReference type="InterPro" id="IPR032817">
    <property type="entry name" value="Mon2_C"/>
</dbReference>
<evidence type="ECO:0000256" key="3">
    <source>
        <dbReference type="ARBA" id="ARBA00022927"/>
    </source>
</evidence>
<dbReference type="OrthoDB" id="294853at2759"/>
<feature type="domain" description="Mon2 C-terminal" evidence="6">
    <location>
        <begin position="1018"/>
        <end position="1078"/>
    </location>
</feature>
<reference evidence="8 9" key="1">
    <citation type="submission" date="2017-03" db="EMBL/GenBank/DDBJ databases">
        <title>Widespread Adenine N6-methylation of Active Genes in Fungi.</title>
        <authorList>
            <consortium name="DOE Joint Genome Institute"/>
            <person name="Mondo S.J."/>
            <person name="Dannebaum R.O."/>
            <person name="Kuo R.C."/>
            <person name="Louie K.B."/>
            <person name="Bewick A.J."/>
            <person name="Labutti K."/>
            <person name="Haridas S."/>
            <person name="Kuo A."/>
            <person name="Salamov A."/>
            <person name="Ahrendt S.R."/>
            <person name="Lau R."/>
            <person name="Bowen B.P."/>
            <person name="Lipzen A."/>
            <person name="Sullivan W."/>
            <person name="Andreopoulos W.B."/>
            <person name="Clum A."/>
            <person name="Lindquist E."/>
            <person name="Daum C."/>
            <person name="Northen T.R."/>
            <person name="Ramamoorthy G."/>
            <person name="Schmitz R.J."/>
            <person name="Gryganskyi A."/>
            <person name="Culley D."/>
            <person name="Magnuson J."/>
            <person name="James T.Y."/>
            <person name="O'Malley M.A."/>
            <person name="Stajich J.E."/>
            <person name="Spatafora J.W."/>
            <person name="Visel A."/>
            <person name="Grigoriev I.V."/>
        </authorList>
    </citation>
    <scope>NUCLEOTIDE SEQUENCE [LARGE SCALE GENOMIC DNA]</scope>
    <source>
        <strain evidence="8 9">NRRL Y-17943</strain>
    </source>
</reference>
<protein>
    <submittedName>
        <fullName evidence="8">Guanine nucleotide exchange factor in Golgi transport N-terminal-domain-containing protein</fullName>
    </submittedName>
</protein>
<keyword evidence="2" id="KW-0813">Transport</keyword>
<accession>A0A1Y1UTZ5</accession>
<evidence type="ECO:0000259" key="6">
    <source>
        <dbReference type="Pfam" id="PF16206"/>
    </source>
</evidence>
<dbReference type="PANTHER" id="PTHR10663:SF333">
    <property type="entry name" value="PROTEIN MON2 HOMOLOG"/>
    <property type="match status" value="1"/>
</dbReference>
<dbReference type="Proteomes" id="UP000193218">
    <property type="component" value="Unassembled WGS sequence"/>
</dbReference>
<feature type="region of interest" description="Disordered" evidence="4">
    <location>
        <begin position="659"/>
        <end position="694"/>
    </location>
</feature>
<feature type="region of interest" description="Disordered" evidence="4">
    <location>
        <begin position="1589"/>
        <end position="1626"/>
    </location>
</feature>
<dbReference type="STRING" id="4999.A0A1Y1UTZ5"/>
<evidence type="ECO:0000313" key="8">
    <source>
        <dbReference type="EMBL" id="ORX41097.1"/>
    </source>
</evidence>
<feature type="domain" description="Mon2 C-terminal" evidence="6">
    <location>
        <begin position="1264"/>
        <end position="1423"/>
    </location>
</feature>
<dbReference type="EMBL" id="NBSH01000001">
    <property type="protein sequence ID" value="ORX41097.1"/>
    <property type="molecule type" value="Genomic_DNA"/>
</dbReference>
<dbReference type="Pfam" id="PF12783">
    <property type="entry name" value="Sec7-like_HUS"/>
    <property type="match status" value="1"/>
</dbReference>
<dbReference type="InterPro" id="IPR016024">
    <property type="entry name" value="ARM-type_fold"/>
</dbReference>
<evidence type="ECO:0000256" key="2">
    <source>
        <dbReference type="ARBA" id="ARBA00022448"/>
    </source>
</evidence>
<gene>
    <name evidence="8" type="ORF">BD324DRAFT_613164</name>
</gene>
<evidence type="ECO:0000256" key="4">
    <source>
        <dbReference type="SAM" id="MobiDB-lite"/>
    </source>
</evidence>
<dbReference type="PANTHER" id="PTHR10663">
    <property type="entry name" value="GUANYL-NUCLEOTIDE EXCHANGE FACTOR"/>
    <property type="match status" value="1"/>
</dbReference>